<feature type="domain" description="Nudix hydrolase" evidence="4">
    <location>
        <begin position="80"/>
        <end position="272"/>
    </location>
</feature>
<dbReference type="EMBL" id="KZ084122">
    <property type="protein sequence ID" value="OSD00036.1"/>
    <property type="molecule type" value="Genomic_DNA"/>
</dbReference>
<reference evidence="5 6" key="1">
    <citation type="journal article" date="2015" name="Biotechnol. Biofuels">
        <title>Enhanced degradation of softwood versus hardwood by the white-rot fungus Pycnoporus coccineus.</title>
        <authorList>
            <person name="Couturier M."/>
            <person name="Navarro D."/>
            <person name="Chevret D."/>
            <person name="Henrissat B."/>
            <person name="Piumi F."/>
            <person name="Ruiz-Duenas F.J."/>
            <person name="Martinez A.T."/>
            <person name="Grigoriev I.V."/>
            <person name="Riley R."/>
            <person name="Lipzen A."/>
            <person name="Berrin J.G."/>
            <person name="Master E.R."/>
            <person name="Rosso M.N."/>
        </authorList>
    </citation>
    <scope>NUCLEOTIDE SEQUENCE [LARGE SCALE GENOMIC DNA]</scope>
    <source>
        <strain evidence="5 6">BRFM310</strain>
    </source>
</reference>
<dbReference type="PROSITE" id="PS00893">
    <property type="entry name" value="NUDIX_BOX"/>
    <property type="match status" value="1"/>
</dbReference>
<name>A0A1Y2IFR6_TRAC3</name>
<dbReference type="Pfam" id="PF00293">
    <property type="entry name" value="NUDIX"/>
    <property type="match status" value="1"/>
</dbReference>
<organism evidence="5 6">
    <name type="scientific">Trametes coccinea (strain BRFM310)</name>
    <name type="common">Pycnoporus coccineus</name>
    <dbReference type="NCBI Taxonomy" id="1353009"/>
    <lineage>
        <taxon>Eukaryota</taxon>
        <taxon>Fungi</taxon>
        <taxon>Dikarya</taxon>
        <taxon>Basidiomycota</taxon>
        <taxon>Agaricomycotina</taxon>
        <taxon>Agaricomycetes</taxon>
        <taxon>Polyporales</taxon>
        <taxon>Polyporaceae</taxon>
        <taxon>Trametes</taxon>
    </lineage>
</organism>
<keyword evidence="1 2" id="KW-0378">Hydrolase</keyword>
<dbReference type="OrthoDB" id="276276at2759"/>
<dbReference type="PROSITE" id="PS51462">
    <property type="entry name" value="NUDIX"/>
    <property type="match status" value="1"/>
</dbReference>
<dbReference type="SUPFAM" id="SSF55811">
    <property type="entry name" value="Nudix"/>
    <property type="match status" value="1"/>
</dbReference>
<dbReference type="GO" id="GO:0006754">
    <property type="term" value="P:ATP biosynthetic process"/>
    <property type="evidence" value="ECO:0007669"/>
    <property type="project" value="TreeGrafter"/>
</dbReference>
<dbReference type="GO" id="GO:0006167">
    <property type="term" value="P:AMP biosynthetic process"/>
    <property type="evidence" value="ECO:0007669"/>
    <property type="project" value="TreeGrafter"/>
</dbReference>
<evidence type="ECO:0000256" key="2">
    <source>
        <dbReference type="RuleBase" id="RU003476"/>
    </source>
</evidence>
<evidence type="ECO:0000313" key="6">
    <source>
        <dbReference type="Proteomes" id="UP000193067"/>
    </source>
</evidence>
<comment type="similarity">
    <text evidence="2">Belongs to the Nudix hydrolase family.</text>
</comment>
<dbReference type="InterPro" id="IPR020084">
    <property type="entry name" value="NUDIX_hydrolase_CS"/>
</dbReference>
<feature type="compositionally biased region" description="Low complexity" evidence="3">
    <location>
        <begin position="10"/>
        <end position="26"/>
    </location>
</feature>
<dbReference type="PRINTS" id="PR00502">
    <property type="entry name" value="NUDIXFAMILY"/>
</dbReference>
<feature type="region of interest" description="Disordered" evidence="3">
    <location>
        <begin position="109"/>
        <end position="131"/>
    </location>
</feature>
<dbReference type="GO" id="GO:0004081">
    <property type="term" value="F:bis(5'-nucleosyl)-tetraphosphatase (asymmetrical) activity"/>
    <property type="evidence" value="ECO:0007669"/>
    <property type="project" value="TreeGrafter"/>
</dbReference>
<evidence type="ECO:0000313" key="5">
    <source>
        <dbReference type="EMBL" id="OSD00036.1"/>
    </source>
</evidence>
<feature type="compositionally biased region" description="Low complexity" evidence="3">
    <location>
        <begin position="37"/>
        <end position="49"/>
    </location>
</feature>
<dbReference type="InterPro" id="IPR051325">
    <property type="entry name" value="Nudix_hydrolase_domain"/>
</dbReference>
<gene>
    <name evidence="5" type="ORF">PYCCODRAFT_1437793</name>
</gene>
<accession>A0A1Y2IFR6</accession>
<keyword evidence="6" id="KW-1185">Reference proteome</keyword>
<dbReference type="Gene3D" id="3.90.79.10">
    <property type="entry name" value="Nucleoside Triphosphate Pyrophosphohydrolase"/>
    <property type="match status" value="1"/>
</dbReference>
<dbReference type="InterPro" id="IPR000086">
    <property type="entry name" value="NUDIX_hydrolase_dom"/>
</dbReference>
<evidence type="ECO:0000256" key="3">
    <source>
        <dbReference type="SAM" id="MobiDB-lite"/>
    </source>
</evidence>
<sequence>MSQQGRPGGRTSSTHSTVSSRSHQTQATHPSRPLRASSSHSSSSTRAIPRTPPPPINYDTIRFSQFSDPAAPDRLWFSSDFMLGAGMVIIQPSTEKIVLLSEAYTLPEQPQQEQPLGHQNRQHRRQQPQPQPRVYRSWFLPKGRKDVGESLEQAALREAYEESGYRVSFLPLLMPTNAPLPPEQREVGYHLPSSEPLFVDMLRWARRRSSQSDPGGEYLVFWYVGQIPDDAVVEAGTRMPDEQGYETHLVTLEQAEQLLRGGLRRIVRMAVDLWRHTQAVMRQRVYHQLMEELGVQLTDLNMGPALALVADPVDYGPYYEELALREQQRERESREAGPARPA</sequence>
<feature type="compositionally biased region" description="Low complexity" evidence="3">
    <location>
        <begin position="109"/>
        <end position="119"/>
    </location>
</feature>
<dbReference type="InterPro" id="IPR015797">
    <property type="entry name" value="NUDIX_hydrolase-like_dom_sf"/>
</dbReference>
<proteinExistence type="inferred from homology"/>
<dbReference type="InterPro" id="IPR020476">
    <property type="entry name" value="Nudix_hydrolase"/>
</dbReference>
<feature type="region of interest" description="Disordered" evidence="3">
    <location>
        <begin position="1"/>
        <end position="61"/>
    </location>
</feature>
<dbReference type="PANTHER" id="PTHR21340">
    <property type="entry name" value="DIADENOSINE 5,5-P1,P4-TETRAPHOSPHATE PYROPHOSPHOHYDROLASE MUTT"/>
    <property type="match status" value="1"/>
</dbReference>
<evidence type="ECO:0000259" key="4">
    <source>
        <dbReference type="PROSITE" id="PS51462"/>
    </source>
</evidence>
<evidence type="ECO:0000256" key="1">
    <source>
        <dbReference type="ARBA" id="ARBA00022801"/>
    </source>
</evidence>
<dbReference type="AlphaFoldDB" id="A0A1Y2IFR6"/>
<protein>
    <recommendedName>
        <fullName evidence="4">Nudix hydrolase domain-containing protein</fullName>
    </recommendedName>
</protein>
<dbReference type="PANTHER" id="PTHR21340:SF0">
    <property type="entry name" value="BIS(5'-NUCLEOSYL)-TETRAPHOSPHATASE [ASYMMETRICAL]"/>
    <property type="match status" value="1"/>
</dbReference>
<dbReference type="Proteomes" id="UP000193067">
    <property type="component" value="Unassembled WGS sequence"/>
</dbReference>